<feature type="region of interest" description="Disordered" evidence="1">
    <location>
        <begin position="226"/>
        <end position="246"/>
    </location>
</feature>
<dbReference type="OrthoDB" id="4841002at2759"/>
<name>A0A7J6IFC9_COLFN</name>
<sequence length="337" mass="36373">MAPVASRAAIFTYDKKAKEKVRKHGAVHVPEGQSLPDVNRFLAELVNGTNEVGGQRRITRHRRKKTNVESDQVTVKTDDTRLGKVASGAKAESKVIAAEDPPTSEVADEDVDAPHDIEADSHVVAAFGDNTPDAQQVETPSNEETFGLAAFELPTETAKSNQDVCEAEDSVMCGTDTANAPNESEEDSFVDLLEIGLNDLLEMETEGSYAPSGSVENKRVCILEGGPSDSTSDREADMGNIGGDGLVKDTAEIDKAAPLQERKTPKTPSNAARVSHATESTQRIHRFLYLVSRQIRLAREQGDLEIEQGHLARADVEALGKVQPTAQHRGNRDVGLI</sequence>
<accession>A0A7J6IFC9</accession>
<feature type="region of interest" description="Disordered" evidence="1">
    <location>
        <begin position="79"/>
        <end position="108"/>
    </location>
</feature>
<dbReference type="AlphaFoldDB" id="A0A7J6IFC9"/>
<evidence type="ECO:0000313" key="2">
    <source>
        <dbReference type="EMBL" id="KAF4475053.1"/>
    </source>
</evidence>
<organism evidence="2 3">
    <name type="scientific">Colletotrichum fructicola (strain Nara gc5)</name>
    <name type="common">Anthracnose fungus</name>
    <name type="synonym">Colletotrichum gloeosporioides (strain Nara gc5)</name>
    <dbReference type="NCBI Taxonomy" id="1213859"/>
    <lineage>
        <taxon>Eukaryota</taxon>
        <taxon>Fungi</taxon>
        <taxon>Dikarya</taxon>
        <taxon>Ascomycota</taxon>
        <taxon>Pezizomycotina</taxon>
        <taxon>Sordariomycetes</taxon>
        <taxon>Hypocreomycetidae</taxon>
        <taxon>Glomerellales</taxon>
        <taxon>Glomerellaceae</taxon>
        <taxon>Colletotrichum</taxon>
        <taxon>Colletotrichum gloeosporioides species complex</taxon>
    </lineage>
</organism>
<comment type="caution">
    <text evidence="2">The sequence shown here is derived from an EMBL/GenBank/DDBJ whole genome shotgun (WGS) entry which is preliminary data.</text>
</comment>
<reference evidence="2 3" key="2">
    <citation type="submission" date="2020-04" db="EMBL/GenBank/DDBJ databases">
        <title>Genome sequencing and assembly of multiple isolates from the Colletotrichum gloeosporioides species complex.</title>
        <authorList>
            <person name="Gan P."/>
            <person name="Shirasu K."/>
        </authorList>
    </citation>
    <scope>NUCLEOTIDE SEQUENCE [LARGE SCALE GENOMIC DNA]</scope>
    <source>
        <strain evidence="2 3">Nara gc5</strain>
    </source>
</reference>
<dbReference type="RefSeq" id="XP_066007194.1">
    <property type="nucleotide sequence ID" value="XM_066153379.1"/>
</dbReference>
<keyword evidence="3" id="KW-1185">Reference proteome</keyword>
<dbReference type="Proteomes" id="UP000011096">
    <property type="component" value="Unassembled WGS sequence"/>
</dbReference>
<dbReference type="GeneID" id="90980470"/>
<gene>
    <name evidence="2" type="ORF">CGGC5_v015979</name>
</gene>
<evidence type="ECO:0000313" key="3">
    <source>
        <dbReference type="Proteomes" id="UP000011096"/>
    </source>
</evidence>
<evidence type="ECO:0000256" key="1">
    <source>
        <dbReference type="SAM" id="MobiDB-lite"/>
    </source>
</evidence>
<dbReference type="InParanoid" id="A0A7J6IFC9"/>
<reference evidence="2 3" key="1">
    <citation type="submission" date="2012-08" db="EMBL/GenBank/DDBJ databases">
        <authorList>
            <person name="Gan P.H.P."/>
            <person name="Ikeda K."/>
            <person name="Irieda H."/>
            <person name="Narusaka M."/>
            <person name="O'Connell R.J."/>
            <person name="Narusaka Y."/>
            <person name="Takano Y."/>
            <person name="Kubo Y."/>
            <person name="Shirasu K."/>
        </authorList>
    </citation>
    <scope>NUCLEOTIDE SEQUENCE [LARGE SCALE GENOMIC DNA]</scope>
    <source>
        <strain evidence="2 3">Nara gc5</strain>
    </source>
</reference>
<dbReference type="EMBL" id="ANPB02000010">
    <property type="protein sequence ID" value="KAF4475053.1"/>
    <property type="molecule type" value="Genomic_DNA"/>
</dbReference>
<protein>
    <submittedName>
        <fullName evidence="2">Uncharacterized protein</fullName>
    </submittedName>
</protein>
<proteinExistence type="predicted"/>